<dbReference type="VEuPathDB" id="AmoebaDB:ACA1_363340"/>
<keyword evidence="3" id="KW-1185">Reference proteome</keyword>
<accession>L8GG38</accession>
<sequence length="402" mass="45159">MKRTREDPTVAVDADAHKRARPSSDEEEELPYGLGSIVTIRRIERTYGGCAMDEAKSAVQKYSRRDEFDKALKFAIEMDLFSLHPDGRHIQTNLWNRFKIIALEDVSLANVNALIRIDARLRCLEEGRKRRRDANGGREPAGLASPTEQQALVDIVWALCTSKHCRLPSHYNAAFCKPEVLPALAAEAPEIHRQLERDTELVGIVNRLVYCLEQRWGAGFAPLQELMARKTGPTKHLKSTNTVYLALDVFDWFVRKAHPNWVADDDKTVLLDFLGVMVRWCKYMAANKEGPPLCLRSAYLALILSDRVQWRRAVKVPPSDFDAGQAYQSHLDLEVDLSIDKCAIDMHTRRGRSAGKGKEVFGACSVVANEDTNLLDPLYKRLYLLTKGSGSLPLPPSPSPAP</sequence>
<reference evidence="2 3" key="1">
    <citation type="journal article" date="2013" name="Genome Biol.">
        <title>Genome of Acanthamoeba castellanii highlights extensive lateral gene transfer and early evolution of tyrosine kinase signaling.</title>
        <authorList>
            <person name="Clarke M."/>
            <person name="Lohan A.J."/>
            <person name="Liu B."/>
            <person name="Lagkouvardos I."/>
            <person name="Roy S."/>
            <person name="Zafar N."/>
            <person name="Bertelli C."/>
            <person name="Schilde C."/>
            <person name="Kianianmomeni A."/>
            <person name="Burglin T.R."/>
            <person name="Frech C."/>
            <person name="Turcotte B."/>
            <person name="Kopec K.O."/>
            <person name="Synnott J.M."/>
            <person name="Choo C."/>
            <person name="Paponov I."/>
            <person name="Finkler A."/>
            <person name="Soon Heng Tan C."/>
            <person name="Hutchins A.P."/>
            <person name="Weinmeier T."/>
            <person name="Rattei T."/>
            <person name="Chu J.S."/>
            <person name="Gimenez G."/>
            <person name="Irimia M."/>
            <person name="Rigden D.J."/>
            <person name="Fitzpatrick D.A."/>
            <person name="Lorenzo-Morales J."/>
            <person name="Bateman A."/>
            <person name="Chiu C.H."/>
            <person name="Tang P."/>
            <person name="Hegemann P."/>
            <person name="Fromm H."/>
            <person name="Raoult D."/>
            <person name="Greub G."/>
            <person name="Miranda-Saavedra D."/>
            <person name="Chen N."/>
            <person name="Nash P."/>
            <person name="Ginger M.L."/>
            <person name="Horn M."/>
            <person name="Schaap P."/>
            <person name="Caler L."/>
            <person name="Loftus B."/>
        </authorList>
    </citation>
    <scope>NUCLEOTIDE SEQUENCE [LARGE SCALE GENOMIC DNA]</scope>
    <source>
        <strain evidence="2 3">Neff</strain>
    </source>
</reference>
<dbReference type="GeneID" id="14912237"/>
<dbReference type="RefSeq" id="XP_004333847.1">
    <property type="nucleotide sequence ID" value="XM_004333799.1"/>
</dbReference>
<evidence type="ECO:0000313" key="2">
    <source>
        <dbReference type="EMBL" id="ELR11834.1"/>
    </source>
</evidence>
<feature type="region of interest" description="Disordered" evidence="1">
    <location>
        <begin position="1"/>
        <end position="30"/>
    </location>
</feature>
<organism evidence="2 3">
    <name type="scientific">Acanthamoeba castellanii (strain ATCC 30010 / Neff)</name>
    <dbReference type="NCBI Taxonomy" id="1257118"/>
    <lineage>
        <taxon>Eukaryota</taxon>
        <taxon>Amoebozoa</taxon>
        <taxon>Discosea</taxon>
        <taxon>Longamoebia</taxon>
        <taxon>Centramoebida</taxon>
        <taxon>Acanthamoebidae</taxon>
        <taxon>Acanthamoeba</taxon>
    </lineage>
</organism>
<protein>
    <submittedName>
        <fullName evidence="2">Uncharacterized protein</fullName>
    </submittedName>
</protein>
<proteinExistence type="predicted"/>
<dbReference type="Gene3D" id="1.20.272.10">
    <property type="match status" value="1"/>
</dbReference>
<dbReference type="GO" id="GO:0006260">
    <property type="term" value="P:DNA replication"/>
    <property type="evidence" value="ECO:0007669"/>
    <property type="project" value="InterPro"/>
</dbReference>
<dbReference type="AlphaFoldDB" id="L8GG38"/>
<dbReference type="SUPFAM" id="SSF48019">
    <property type="entry name" value="post-AAA+ oligomerization domain-like"/>
    <property type="match status" value="1"/>
</dbReference>
<dbReference type="InterPro" id="IPR008921">
    <property type="entry name" value="DNA_pol3_clamp-load_cplx_C"/>
</dbReference>
<dbReference type="GO" id="GO:0003677">
    <property type="term" value="F:DNA binding"/>
    <property type="evidence" value="ECO:0007669"/>
    <property type="project" value="InterPro"/>
</dbReference>
<dbReference type="Proteomes" id="UP000011083">
    <property type="component" value="Unassembled WGS sequence"/>
</dbReference>
<evidence type="ECO:0000313" key="3">
    <source>
        <dbReference type="Proteomes" id="UP000011083"/>
    </source>
</evidence>
<name>L8GG38_ACACF</name>
<dbReference type="KEGG" id="acan:ACA1_363340"/>
<evidence type="ECO:0000256" key="1">
    <source>
        <dbReference type="SAM" id="MobiDB-lite"/>
    </source>
</evidence>
<gene>
    <name evidence="2" type="ORF">ACA1_363340</name>
</gene>
<dbReference type="EMBL" id="KB008147">
    <property type="protein sequence ID" value="ELR11834.1"/>
    <property type="molecule type" value="Genomic_DNA"/>
</dbReference>